<dbReference type="InterPro" id="IPR057767">
    <property type="entry name" value="UGSC-like_dom"/>
</dbReference>
<evidence type="ECO:0000313" key="2">
    <source>
        <dbReference type="EMBL" id="MBI4595475.1"/>
    </source>
</evidence>
<accession>A0A933GMW7</accession>
<name>A0A933GMW7_UNCTE</name>
<dbReference type="EMBL" id="JACQWF010000167">
    <property type="protein sequence ID" value="MBI4595475.1"/>
    <property type="molecule type" value="Genomic_DNA"/>
</dbReference>
<sequence>MTEKIIVLNPVAKARVEETPLAPRLQSLEGKKIGFLDNIKANVALLLANIEQALTAKYNFSEVVHLAKKEYPSTAGPAPEWIIKDLSQCDLVINALGD</sequence>
<dbReference type="AlphaFoldDB" id="A0A933GMW7"/>
<evidence type="ECO:0000259" key="1">
    <source>
        <dbReference type="Pfam" id="PF24696"/>
    </source>
</evidence>
<dbReference type="Pfam" id="PF24696">
    <property type="entry name" value="UGSC"/>
    <property type="match status" value="1"/>
</dbReference>
<dbReference type="Proteomes" id="UP000772181">
    <property type="component" value="Unassembled WGS sequence"/>
</dbReference>
<organism evidence="2 3">
    <name type="scientific">Tectimicrobiota bacterium</name>
    <dbReference type="NCBI Taxonomy" id="2528274"/>
    <lineage>
        <taxon>Bacteria</taxon>
        <taxon>Pseudomonadati</taxon>
        <taxon>Nitrospinota/Tectimicrobiota group</taxon>
        <taxon>Candidatus Tectimicrobiota</taxon>
    </lineage>
</organism>
<reference evidence="2" key="1">
    <citation type="submission" date="2020-07" db="EMBL/GenBank/DDBJ databases">
        <title>Huge and variable diversity of episymbiotic CPR bacteria and DPANN archaea in groundwater ecosystems.</title>
        <authorList>
            <person name="He C.Y."/>
            <person name="Keren R."/>
            <person name="Whittaker M."/>
            <person name="Farag I.F."/>
            <person name="Doudna J."/>
            <person name="Cate J.H.D."/>
            <person name="Banfield J.F."/>
        </authorList>
    </citation>
    <scope>NUCLEOTIDE SEQUENCE</scope>
    <source>
        <strain evidence="2">NC_groundwater_1482_Ag_S-0.65um_47_24</strain>
    </source>
</reference>
<comment type="caution">
    <text evidence="2">The sequence shown here is derived from an EMBL/GenBank/DDBJ whole genome shotgun (WGS) entry which is preliminary data.</text>
</comment>
<protein>
    <recommendedName>
        <fullName evidence="1">UGSC-like domain-containing protein</fullName>
    </recommendedName>
</protein>
<gene>
    <name evidence="2" type="ORF">HY730_03750</name>
</gene>
<evidence type="ECO:0000313" key="3">
    <source>
        <dbReference type="Proteomes" id="UP000772181"/>
    </source>
</evidence>
<feature type="domain" description="UGSC-like" evidence="1">
    <location>
        <begin position="7"/>
        <end position="98"/>
    </location>
</feature>
<proteinExistence type="predicted"/>